<evidence type="ECO:0000256" key="3">
    <source>
        <dbReference type="SAM" id="MobiDB-lite"/>
    </source>
</evidence>
<dbReference type="SUPFAM" id="SSF53254">
    <property type="entry name" value="Phosphoglycerate mutase-like"/>
    <property type="match status" value="1"/>
</dbReference>
<sequence>MSSAAALARLTVVCSICIAVTALAARRYARAKGGQASSNTSAAAPAKTCVPPVTLPDKGGSGRSPGGHWKHAAKATSETLTPRSAYARVEGAELRDRVVVAMVGLPARGKSYLSKAVVRYLNLIGCPARIFNSEEHRKTEVRRSSRVSDPGTDDAIATRDQVAMETLDELFSWLRDATATTWLATGASGCACAIFDATNTTVARRQQIVARCADERPPVRLIFLESICDDDELLKHNYRLKLAKTKTNKKEALEDFVGRVKKYEEAYERIEPAEGVSYLQIHNAGQRLVASGLAGYVSTRIVALLHAIHLEPRAIWLVLCGQTLNDTSDIVGGDSPLSADGLEYARATVALLARRIASWSTAEKLAGTQHSNPAIISGTLRRYSPMIDMMRKQIQPTSVTRLTRLNDLCAGELESVPAESLHTEHVAEREARERDKLSYRFPGVGGESYQDVIQRLLDTVLAIEQSRNNVVVVCDRAISRVLWSYLCGLEPANIPNLEVVPGLMELRRAHAGWTCTPLEVPEGAARTVGLAGDSCLGSLRA</sequence>
<reference evidence="6" key="2">
    <citation type="submission" date="2024-10" db="UniProtKB">
        <authorList>
            <consortium name="EnsemblProtists"/>
        </authorList>
    </citation>
    <scope>IDENTIFICATION</scope>
</reference>
<keyword evidence="1" id="KW-0547">Nucleotide-binding</keyword>
<accession>A0A0D3J7G1</accession>
<dbReference type="PANTHER" id="PTHR10606">
    <property type="entry name" value="6-PHOSPHOFRUCTO-2-KINASE/FRUCTOSE-2,6-BISPHOSPHATASE"/>
    <property type="match status" value="1"/>
</dbReference>
<dbReference type="InterPro" id="IPR003094">
    <property type="entry name" value="6Pfruct_kin"/>
</dbReference>
<dbReference type="InterPro" id="IPR013078">
    <property type="entry name" value="His_Pase_superF_clade-1"/>
</dbReference>
<evidence type="ECO:0000259" key="5">
    <source>
        <dbReference type="Pfam" id="PF01591"/>
    </source>
</evidence>
<evidence type="ECO:0000256" key="4">
    <source>
        <dbReference type="SAM" id="SignalP"/>
    </source>
</evidence>
<dbReference type="Pfam" id="PF00300">
    <property type="entry name" value="His_Phos_1"/>
    <property type="match status" value="1"/>
</dbReference>
<dbReference type="InterPro" id="IPR029033">
    <property type="entry name" value="His_PPase_superfam"/>
</dbReference>
<dbReference type="RefSeq" id="XP_005771875.1">
    <property type="nucleotide sequence ID" value="XM_005771818.1"/>
</dbReference>
<dbReference type="PaxDb" id="2903-EOD19446"/>
<dbReference type="Gene3D" id="3.40.50.300">
    <property type="entry name" value="P-loop containing nucleotide triphosphate hydrolases"/>
    <property type="match status" value="1"/>
</dbReference>
<dbReference type="InterPro" id="IPR013079">
    <property type="entry name" value="6Phosfructo_kin"/>
</dbReference>
<dbReference type="GO" id="GO:0003873">
    <property type="term" value="F:6-phosphofructo-2-kinase activity"/>
    <property type="evidence" value="ECO:0007669"/>
    <property type="project" value="InterPro"/>
</dbReference>
<dbReference type="Gene3D" id="3.40.50.1240">
    <property type="entry name" value="Phosphoglycerate mutase-like"/>
    <property type="match status" value="1"/>
</dbReference>
<dbReference type="AlphaFoldDB" id="A0A0D3J7G1"/>
<keyword evidence="7" id="KW-1185">Reference proteome</keyword>
<dbReference type="eggNOG" id="KOG0234">
    <property type="taxonomic scope" value="Eukaryota"/>
</dbReference>
<proteinExistence type="predicted"/>
<dbReference type="KEGG" id="ehx:EMIHUDRAFT_102122"/>
<dbReference type="Pfam" id="PF01591">
    <property type="entry name" value="6PF2K"/>
    <property type="match status" value="1"/>
</dbReference>
<dbReference type="EnsemblProtists" id="EOD19446">
    <property type="protein sequence ID" value="EOD19446"/>
    <property type="gene ID" value="EMIHUDRAFT_102122"/>
</dbReference>
<dbReference type="Proteomes" id="UP000013827">
    <property type="component" value="Unassembled WGS sequence"/>
</dbReference>
<reference evidence="7" key="1">
    <citation type="journal article" date="2013" name="Nature">
        <title>Pan genome of the phytoplankton Emiliania underpins its global distribution.</title>
        <authorList>
            <person name="Read B.A."/>
            <person name="Kegel J."/>
            <person name="Klute M.J."/>
            <person name="Kuo A."/>
            <person name="Lefebvre S.C."/>
            <person name="Maumus F."/>
            <person name="Mayer C."/>
            <person name="Miller J."/>
            <person name="Monier A."/>
            <person name="Salamov A."/>
            <person name="Young J."/>
            <person name="Aguilar M."/>
            <person name="Claverie J.M."/>
            <person name="Frickenhaus S."/>
            <person name="Gonzalez K."/>
            <person name="Herman E.K."/>
            <person name="Lin Y.C."/>
            <person name="Napier J."/>
            <person name="Ogata H."/>
            <person name="Sarno A.F."/>
            <person name="Shmutz J."/>
            <person name="Schroeder D."/>
            <person name="de Vargas C."/>
            <person name="Verret F."/>
            <person name="von Dassow P."/>
            <person name="Valentin K."/>
            <person name="Van de Peer Y."/>
            <person name="Wheeler G."/>
            <person name="Dacks J.B."/>
            <person name="Delwiche C.F."/>
            <person name="Dyhrman S.T."/>
            <person name="Glockner G."/>
            <person name="John U."/>
            <person name="Richards T."/>
            <person name="Worden A.Z."/>
            <person name="Zhang X."/>
            <person name="Grigoriev I.V."/>
            <person name="Allen A.E."/>
            <person name="Bidle K."/>
            <person name="Borodovsky M."/>
            <person name="Bowler C."/>
            <person name="Brownlee C."/>
            <person name="Cock J.M."/>
            <person name="Elias M."/>
            <person name="Gladyshev V.N."/>
            <person name="Groth M."/>
            <person name="Guda C."/>
            <person name="Hadaegh A."/>
            <person name="Iglesias-Rodriguez M.D."/>
            <person name="Jenkins J."/>
            <person name="Jones B.M."/>
            <person name="Lawson T."/>
            <person name="Leese F."/>
            <person name="Lindquist E."/>
            <person name="Lobanov A."/>
            <person name="Lomsadze A."/>
            <person name="Malik S.B."/>
            <person name="Marsh M.E."/>
            <person name="Mackinder L."/>
            <person name="Mock T."/>
            <person name="Mueller-Roeber B."/>
            <person name="Pagarete A."/>
            <person name="Parker M."/>
            <person name="Probert I."/>
            <person name="Quesneville H."/>
            <person name="Raines C."/>
            <person name="Rensing S.A."/>
            <person name="Riano-Pachon D.M."/>
            <person name="Richier S."/>
            <person name="Rokitta S."/>
            <person name="Shiraiwa Y."/>
            <person name="Soanes D.M."/>
            <person name="van der Giezen M."/>
            <person name="Wahlund T.M."/>
            <person name="Williams B."/>
            <person name="Wilson W."/>
            <person name="Wolfe G."/>
            <person name="Wurch L.L."/>
        </authorList>
    </citation>
    <scope>NUCLEOTIDE SEQUENCE</scope>
</reference>
<dbReference type="PRINTS" id="PR00991">
    <property type="entry name" value="6PFRUCTKNASE"/>
</dbReference>
<dbReference type="SUPFAM" id="SSF52540">
    <property type="entry name" value="P-loop containing nucleoside triphosphate hydrolases"/>
    <property type="match status" value="1"/>
</dbReference>
<name>A0A0D3J7G1_EMIH1</name>
<dbReference type="GO" id="GO:0006003">
    <property type="term" value="P:fructose 2,6-bisphosphate metabolic process"/>
    <property type="evidence" value="ECO:0007669"/>
    <property type="project" value="InterPro"/>
</dbReference>
<evidence type="ECO:0000313" key="7">
    <source>
        <dbReference type="Proteomes" id="UP000013827"/>
    </source>
</evidence>
<dbReference type="GO" id="GO:0005829">
    <property type="term" value="C:cytosol"/>
    <property type="evidence" value="ECO:0007669"/>
    <property type="project" value="TreeGrafter"/>
</dbReference>
<evidence type="ECO:0000256" key="2">
    <source>
        <dbReference type="ARBA" id="ARBA00022840"/>
    </source>
</evidence>
<keyword evidence="4" id="KW-0732">Signal</keyword>
<dbReference type="PANTHER" id="PTHR10606:SF32">
    <property type="entry name" value="6-PHOSPHOFRUCTO-2-KINASE 1"/>
    <property type="match status" value="1"/>
</dbReference>
<dbReference type="GO" id="GO:0006000">
    <property type="term" value="P:fructose metabolic process"/>
    <property type="evidence" value="ECO:0007669"/>
    <property type="project" value="InterPro"/>
</dbReference>
<dbReference type="HOGENOM" id="CLU_006383_5_1_1"/>
<feature type="signal peptide" evidence="4">
    <location>
        <begin position="1"/>
        <end position="24"/>
    </location>
</feature>
<organism evidence="6 7">
    <name type="scientific">Emiliania huxleyi (strain CCMP1516)</name>
    <dbReference type="NCBI Taxonomy" id="280463"/>
    <lineage>
        <taxon>Eukaryota</taxon>
        <taxon>Haptista</taxon>
        <taxon>Haptophyta</taxon>
        <taxon>Prymnesiophyceae</taxon>
        <taxon>Isochrysidales</taxon>
        <taxon>Noelaerhabdaceae</taxon>
        <taxon>Emiliania</taxon>
    </lineage>
</organism>
<protein>
    <recommendedName>
        <fullName evidence="5">6-phosphofructo-2-kinase domain-containing protein</fullName>
    </recommendedName>
</protein>
<feature type="chain" id="PRO_5044291348" description="6-phosphofructo-2-kinase domain-containing protein" evidence="4">
    <location>
        <begin position="25"/>
        <end position="541"/>
    </location>
</feature>
<feature type="domain" description="6-phosphofructo-2-kinase" evidence="5">
    <location>
        <begin position="96"/>
        <end position="312"/>
    </location>
</feature>
<feature type="region of interest" description="Disordered" evidence="3">
    <location>
        <begin position="34"/>
        <end position="75"/>
    </location>
</feature>
<dbReference type="GO" id="GO:0005524">
    <property type="term" value="F:ATP binding"/>
    <property type="evidence" value="ECO:0007669"/>
    <property type="project" value="UniProtKB-KW"/>
</dbReference>
<dbReference type="GeneID" id="17265148"/>
<dbReference type="STRING" id="2903.R1E8W3"/>
<dbReference type="InterPro" id="IPR027417">
    <property type="entry name" value="P-loop_NTPase"/>
</dbReference>
<keyword evidence="2" id="KW-0067">ATP-binding</keyword>
<evidence type="ECO:0000313" key="6">
    <source>
        <dbReference type="EnsemblProtists" id="EOD19446"/>
    </source>
</evidence>
<evidence type="ECO:0000256" key="1">
    <source>
        <dbReference type="ARBA" id="ARBA00022741"/>
    </source>
</evidence>